<dbReference type="Proteomes" id="UP000184096">
    <property type="component" value="Chromosome I"/>
</dbReference>
<proteinExistence type="predicted"/>
<dbReference type="EMBL" id="LT670849">
    <property type="protein sequence ID" value="SHN82533.1"/>
    <property type="molecule type" value="Genomic_DNA"/>
</dbReference>
<keyword evidence="2" id="KW-1185">Reference proteome</keyword>
<gene>
    <name evidence="1" type="ORF">SAMN05444170_5142</name>
</gene>
<name>A0A1M7UHP8_9BRAD</name>
<accession>A0A1M7UHP8</accession>
<protein>
    <submittedName>
        <fullName evidence="1">Uncharacterized protein</fullName>
    </submittedName>
</protein>
<dbReference type="OrthoDB" id="8256250at2"/>
<evidence type="ECO:0000313" key="2">
    <source>
        <dbReference type="Proteomes" id="UP000184096"/>
    </source>
</evidence>
<evidence type="ECO:0000313" key="1">
    <source>
        <dbReference type="EMBL" id="SHN82533.1"/>
    </source>
</evidence>
<reference evidence="2" key="1">
    <citation type="submission" date="2016-11" db="EMBL/GenBank/DDBJ databases">
        <authorList>
            <person name="Varghese N."/>
            <person name="Submissions S."/>
        </authorList>
    </citation>
    <scope>NUCLEOTIDE SEQUENCE [LARGE SCALE GENOMIC DNA]</scope>
    <source>
        <strain evidence="2">GAS401</strain>
    </source>
</reference>
<dbReference type="AlphaFoldDB" id="A0A1M7UHP8"/>
<dbReference type="RefSeq" id="WP_156898708.1">
    <property type="nucleotide sequence ID" value="NZ_LT670849.1"/>
</dbReference>
<organism evidence="1 2">
    <name type="scientific">Bradyrhizobium erythrophlei</name>
    <dbReference type="NCBI Taxonomy" id="1437360"/>
    <lineage>
        <taxon>Bacteria</taxon>
        <taxon>Pseudomonadati</taxon>
        <taxon>Pseudomonadota</taxon>
        <taxon>Alphaproteobacteria</taxon>
        <taxon>Hyphomicrobiales</taxon>
        <taxon>Nitrobacteraceae</taxon>
        <taxon>Bradyrhizobium</taxon>
    </lineage>
</organism>
<sequence>MNYDELEVRPGARVRLSALGKERCPKFKTDTGVVLGRMGSSSIRVKFDGTKEPRTIHLSYVEFAS</sequence>